<evidence type="ECO:0000256" key="4">
    <source>
        <dbReference type="ARBA" id="ARBA00022692"/>
    </source>
</evidence>
<evidence type="ECO:0000313" key="16">
    <source>
        <dbReference type="Proteomes" id="UP001153714"/>
    </source>
</evidence>
<keyword evidence="10 13" id="KW-0472">Membrane</keyword>
<dbReference type="GO" id="GO:0009190">
    <property type="term" value="P:cyclic nucleotide biosynthetic process"/>
    <property type="evidence" value="ECO:0007669"/>
    <property type="project" value="InterPro"/>
</dbReference>
<keyword evidence="8" id="KW-0460">Magnesium</keyword>
<gene>
    <name evidence="15" type="ORF">DIATSA_LOCUS6773</name>
</gene>
<dbReference type="FunFam" id="3.30.70.1230:FF:000114">
    <property type="entry name" value="Adenylate cyclase 8 (brain)"/>
    <property type="match status" value="1"/>
</dbReference>
<evidence type="ECO:0000256" key="6">
    <source>
        <dbReference type="ARBA" id="ARBA00022741"/>
    </source>
</evidence>
<dbReference type="EC" id="4.6.1.1" evidence="3"/>
<evidence type="ECO:0000256" key="5">
    <source>
        <dbReference type="ARBA" id="ARBA00022723"/>
    </source>
</evidence>
<dbReference type="GO" id="GO:0005524">
    <property type="term" value="F:ATP binding"/>
    <property type="evidence" value="ECO:0007669"/>
    <property type="project" value="UniProtKB-KW"/>
</dbReference>
<keyword evidence="16" id="KW-1185">Reference proteome</keyword>
<dbReference type="GO" id="GO:0035556">
    <property type="term" value="P:intracellular signal transduction"/>
    <property type="evidence" value="ECO:0007669"/>
    <property type="project" value="InterPro"/>
</dbReference>
<dbReference type="Pfam" id="PF00211">
    <property type="entry name" value="Guanylate_cyc"/>
    <property type="match status" value="1"/>
</dbReference>
<evidence type="ECO:0000256" key="2">
    <source>
        <dbReference type="ARBA" id="ARBA00004141"/>
    </source>
</evidence>
<evidence type="ECO:0000256" key="8">
    <source>
        <dbReference type="ARBA" id="ARBA00022842"/>
    </source>
</evidence>
<dbReference type="AlphaFoldDB" id="A0A9N9R428"/>
<dbReference type="Pfam" id="PF16214">
    <property type="entry name" value="AC_N"/>
    <property type="match status" value="1"/>
</dbReference>
<feature type="compositionally biased region" description="Low complexity" evidence="12">
    <location>
        <begin position="100"/>
        <end position="113"/>
    </location>
</feature>
<comment type="catalytic activity">
    <reaction evidence="1">
        <text>ATP = 3',5'-cyclic AMP + diphosphate</text>
        <dbReference type="Rhea" id="RHEA:15389"/>
        <dbReference type="ChEBI" id="CHEBI:30616"/>
        <dbReference type="ChEBI" id="CHEBI:33019"/>
        <dbReference type="ChEBI" id="CHEBI:58165"/>
        <dbReference type="EC" id="4.6.1.1"/>
    </reaction>
</comment>
<name>A0A9N9R428_9NEOP</name>
<evidence type="ECO:0000256" key="11">
    <source>
        <dbReference type="ARBA" id="ARBA00023239"/>
    </source>
</evidence>
<dbReference type="Gene3D" id="3.30.70.1230">
    <property type="entry name" value="Nucleotide cyclase"/>
    <property type="match status" value="1"/>
</dbReference>
<dbReference type="SMART" id="SM00044">
    <property type="entry name" value="CYCc"/>
    <property type="match status" value="1"/>
</dbReference>
<evidence type="ECO:0000256" key="10">
    <source>
        <dbReference type="ARBA" id="ARBA00023136"/>
    </source>
</evidence>
<dbReference type="InterPro" id="IPR001054">
    <property type="entry name" value="A/G_cyclase"/>
</dbReference>
<proteinExistence type="predicted"/>
<dbReference type="OrthoDB" id="6147412at2759"/>
<evidence type="ECO:0000256" key="12">
    <source>
        <dbReference type="SAM" id="MobiDB-lite"/>
    </source>
</evidence>
<reference evidence="15" key="2">
    <citation type="submission" date="2022-10" db="EMBL/GenBank/DDBJ databases">
        <authorList>
            <consortium name="ENA_rothamsted_submissions"/>
            <consortium name="culmorum"/>
            <person name="King R."/>
        </authorList>
    </citation>
    <scope>NUCLEOTIDE SEQUENCE</scope>
</reference>
<keyword evidence="7" id="KW-0067">ATP-binding</keyword>
<evidence type="ECO:0000256" key="13">
    <source>
        <dbReference type="SAM" id="Phobius"/>
    </source>
</evidence>
<dbReference type="GO" id="GO:0007189">
    <property type="term" value="P:adenylate cyclase-activating G protein-coupled receptor signaling pathway"/>
    <property type="evidence" value="ECO:0007669"/>
    <property type="project" value="TreeGrafter"/>
</dbReference>
<evidence type="ECO:0000256" key="7">
    <source>
        <dbReference type="ARBA" id="ARBA00022840"/>
    </source>
</evidence>
<feature type="region of interest" description="Disordered" evidence="12">
    <location>
        <begin position="1"/>
        <end position="149"/>
    </location>
</feature>
<feature type="transmembrane region" description="Helical" evidence="13">
    <location>
        <begin position="319"/>
        <end position="339"/>
    </location>
</feature>
<keyword evidence="5" id="KW-0479">Metal-binding</keyword>
<accession>A0A9N9R428</accession>
<keyword evidence="6" id="KW-0547">Nucleotide-binding</keyword>
<dbReference type="PANTHER" id="PTHR45627">
    <property type="entry name" value="ADENYLATE CYCLASE TYPE 1"/>
    <property type="match status" value="1"/>
</dbReference>
<feature type="transmembrane region" description="Helical" evidence="13">
    <location>
        <begin position="288"/>
        <end position="312"/>
    </location>
</feature>
<dbReference type="SUPFAM" id="SSF55073">
    <property type="entry name" value="Nucleotide cyclase"/>
    <property type="match status" value="1"/>
</dbReference>
<evidence type="ECO:0000256" key="1">
    <source>
        <dbReference type="ARBA" id="ARBA00001593"/>
    </source>
</evidence>
<dbReference type="CDD" id="cd07302">
    <property type="entry name" value="CHD"/>
    <property type="match status" value="1"/>
</dbReference>
<reference evidence="15" key="1">
    <citation type="submission" date="2021-12" db="EMBL/GenBank/DDBJ databases">
        <authorList>
            <person name="King R."/>
        </authorList>
    </citation>
    <scope>NUCLEOTIDE SEQUENCE</scope>
</reference>
<dbReference type="InterPro" id="IPR032628">
    <property type="entry name" value="AC_N"/>
</dbReference>
<keyword evidence="4 13" id="KW-0812">Transmembrane</keyword>
<dbReference type="GO" id="GO:0004016">
    <property type="term" value="F:adenylate cyclase activity"/>
    <property type="evidence" value="ECO:0007669"/>
    <property type="project" value="UniProtKB-EC"/>
</dbReference>
<evidence type="ECO:0000313" key="15">
    <source>
        <dbReference type="EMBL" id="CAG9789005.1"/>
    </source>
</evidence>
<dbReference type="Proteomes" id="UP001153714">
    <property type="component" value="Chromosome 2"/>
</dbReference>
<comment type="subcellular location">
    <subcellularLocation>
        <location evidence="2">Membrane</location>
        <topology evidence="2">Multi-pass membrane protein</topology>
    </subcellularLocation>
</comment>
<dbReference type="PROSITE" id="PS50125">
    <property type="entry name" value="GUANYLATE_CYCLASE_2"/>
    <property type="match status" value="1"/>
</dbReference>
<sequence length="620" mass="69807">MSVPIKRSFSSEGGAASKRDWKMRLSLRSRSGHSVEALRGRRCASLRSAATPARGTDESGRSTPSAAQHASPSPADTPAPKKSNWEVIEHFSSNRSKKSPTTAETEGATSSTPILPLCPSGRPDVDILPLLNDEGVEGGGGAAGAQDDEEEDEDTCWQLCIEKFPPPLRALCESHRFENLHVEMLYQRYFLRMNQTNMTHLLGLLLAVAIILLLVQVRTLLLAQNYLSKLLPDNNLTFVTNFTDYDMYHSYGFKTDHKQPYNLSDYQFDHQRNSTFTLKQDYYEKERIAHIINIIILGIASLAYGCLLACLSRPAMNEIYLLTISYVVLVTFLLIDLSFASASVLRIFCTATTLLACNLSGIMTHHPRELAQRRAFLETRDCVEARLVMQRENQQQERLLLSVLPRHVAMEMKADIANQPRQEQFHKIYIQRYENVSILFADICGFTSLSDQCTAEELVRLLNELFARFDRLAAEHHCLRIKLLGDCYYCVSGLPEARDDHAKCCVEMGLDMIDAIALVREVMAVNVNMRVGIHTGRVHCVVLGLRKWQFDVWSNDVTLANYMESGGVAGRVHITKETLRCLGDDYKVEPGHGGQRNTYLKDHNIETYLIVPDDTSRVVS</sequence>
<organism evidence="15 16">
    <name type="scientific">Diatraea saccharalis</name>
    <name type="common">sugarcane borer</name>
    <dbReference type="NCBI Taxonomy" id="40085"/>
    <lineage>
        <taxon>Eukaryota</taxon>
        <taxon>Metazoa</taxon>
        <taxon>Ecdysozoa</taxon>
        <taxon>Arthropoda</taxon>
        <taxon>Hexapoda</taxon>
        <taxon>Insecta</taxon>
        <taxon>Pterygota</taxon>
        <taxon>Neoptera</taxon>
        <taxon>Endopterygota</taxon>
        <taxon>Lepidoptera</taxon>
        <taxon>Glossata</taxon>
        <taxon>Ditrysia</taxon>
        <taxon>Pyraloidea</taxon>
        <taxon>Crambidae</taxon>
        <taxon>Crambinae</taxon>
        <taxon>Diatraea</taxon>
    </lineage>
</organism>
<feature type="domain" description="Guanylate cyclase" evidence="14">
    <location>
        <begin position="437"/>
        <end position="564"/>
    </location>
</feature>
<feature type="compositionally biased region" description="Low complexity" evidence="12">
    <location>
        <begin position="62"/>
        <end position="74"/>
    </location>
</feature>
<dbReference type="GO" id="GO:0005886">
    <property type="term" value="C:plasma membrane"/>
    <property type="evidence" value="ECO:0007669"/>
    <property type="project" value="TreeGrafter"/>
</dbReference>
<evidence type="ECO:0000256" key="9">
    <source>
        <dbReference type="ARBA" id="ARBA00022989"/>
    </source>
</evidence>
<protein>
    <recommendedName>
        <fullName evidence="3">adenylate cyclase</fullName>
        <ecNumber evidence="3">4.6.1.1</ecNumber>
    </recommendedName>
</protein>
<dbReference type="InterPro" id="IPR029787">
    <property type="entry name" value="Nucleotide_cyclase"/>
</dbReference>
<evidence type="ECO:0000256" key="3">
    <source>
        <dbReference type="ARBA" id="ARBA00012201"/>
    </source>
</evidence>
<keyword evidence="9 13" id="KW-1133">Transmembrane helix</keyword>
<feature type="transmembrane region" description="Helical" evidence="13">
    <location>
        <begin position="201"/>
        <end position="223"/>
    </location>
</feature>
<dbReference type="GO" id="GO:0046872">
    <property type="term" value="F:metal ion binding"/>
    <property type="evidence" value="ECO:0007669"/>
    <property type="project" value="UniProtKB-KW"/>
</dbReference>
<dbReference type="PANTHER" id="PTHR45627:SF16">
    <property type="entry name" value="ADENYLATE CYCLASE"/>
    <property type="match status" value="1"/>
</dbReference>
<evidence type="ECO:0000259" key="14">
    <source>
        <dbReference type="PROSITE" id="PS50125"/>
    </source>
</evidence>
<keyword evidence="11" id="KW-0456">Lyase</keyword>
<dbReference type="EMBL" id="OU893333">
    <property type="protein sequence ID" value="CAG9789005.1"/>
    <property type="molecule type" value="Genomic_DNA"/>
</dbReference>